<reference evidence="18 19" key="1">
    <citation type="submission" date="2016-11" db="EMBL/GenBank/DDBJ databases">
        <authorList>
            <person name="Jaros S."/>
            <person name="Januszkiewicz K."/>
            <person name="Wedrychowicz H."/>
        </authorList>
    </citation>
    <scope>NUCLEOTIDE SEQUENCE [LARGE SCALE GENOMIC DNA]</scope>
    <source>
        <strain evidence="18 19">DSM 44666</strain>
    </source>
</reference>
<evidence type="ECO:0000256" key="14">
    <source>
        <dbReference type="ARBA" id="ARBA00038000"/>
    </source>
</evidence>
<comment type="subcellular location">
    <subcellularLocation>
        <location evidence="1">Cytoplasm</location>
    </subcellularLocation>
</comment>
<dbReference type="PROSITE" id="PS50893">
    <property type="entry name" value="ABC_TRANSPORTER_2"/>
    <property type="match status" value="2"/>
</dbReference>
<feature type="domain" description="ABC transporter" evidence="17">
    <location>
        <begin position="1"/>
        <end position="442"/>
    </location>
</feature>
<keyword evidence="12" id="KW-0238">DNA-binding</keyword>
<proteinExistence type="inferred from homology"/>
<evidence type="ECO:0000256" key="5">
    <source>
        <dbReference type="ARBA" id="ARBA00022741"/>
    </source>
</evidence>
<dbReference type="PANTHER" id="PTHR43152:SF3">
    <property type="entry name" value="UVRABC SYSTEM PROTEIN A"/>
    <property type="match status" value="1"/>
</dbReference>
<evidence type="ECO:0000256" key="2">
    <source>
        <dbReference type="ARBA" id="ARBA00022490"/>
    </source>
</evidence>
<keyword evidence="4" id="KW-0677">Repeat</keyword>
<feature type="domain" description="ABC transporter" evidence="17">
    <location>
        <begin position="451"/>
        <end position="742"/>
    </location>
</feature>
<keyword evidence="6" id="KW-0227">DNA damage</keyword>
<dbReference type="CDD" id="cd03270">
    <property type="entry name" value="ABC_UvrA_I"/>
    <property type="match status" value="1"/>
</dbReference>
<evidence type="ECO:0000256" key="1">
    <source>
        <dbReference type="ARBA" id="ARBA00004496"/>
    </source>
</evidence>
<evidence type="ECO:0000259" key="17">
    <source>
        <dbReference type="PROSITE" id="PS50893"/>
    </source>
</evidence>
<dbReference type="Pfam" id="PF00005">
    <property type="entry name" value="ABC_tran"/>
    <property type="match status" value="1"/>
</dbReference>
<evidence type="ECO:0000256" key="6">
    <source>
        <dbReference type="ARBA" id="ARBA00022763"/>
    </source>
</evidence>
<evidence type="ECO:0000256" key="10">
    <source>
        <dbReference type="ARBA" id="ARBA00022840"/>
    </source>
</evidence>
<dbReference type="InterPro" id="IPR027417">
    <property type="entry name" value="P-loop_NTPase"/>
</dbReference>
<keyword evidence="13" id="KW-0234">DNA repair</keyword>
<dbReference type="InterPro" id="IPR041552">
    <property type="entry name" value="UvrA_DNA-bd"/>
</dbReference>
<evidence type="ECO:0000256" key="11">
    <source>
        <dbReference type="ARBA" id="ARBA00022881"/>
    </source>
</evidence>
<sequence>MKDKIIIEGASENNLKNISINIPKHAIVVFTGVSGSGKSSLVFDTIAAEAQRQLNETYTTFVRNRLPKYGQPEVEYITNLSAPIIINQKRLGGNSRSTVGTITDIYALLRLLFARAGEPYVGYSNAFSFNDPEGMCPQCEGLGTKVSLNIDKFLDPNRSLNEGSILHPNFKPNSWYWKLYTLSGLFDNDKKLKDYTKEEWDTLLNGGDAKIALPSQGGSVHSKYEGLIPKFRRLYINKGTDNMSEKNMKIFKRFTTNVQCDLCHGQRLNERALNCKIAGYSIADLSAMEIIALQDILDDLHIKSVATLLDQLRERLKQLSDIGLGYLSLNRETSTLSGGESQRIKMVRHLSSSLSEMMYIFDEPTVGLHPSDVHRLTELFVRLRDKGNTVLIVEHDPEVMKIADHIVDMGPNAGINGGEIIFRGTYYELKKANTLTGKYLRTRMSLNQNNRQYPYVYPIRQATCHNLKNVSVDIPAKVLTVVAGVAGSGKSSLIYEVFAREYPEAIVIDQSPIRGSRRSNPATYTGILNDIRKLFAKKNGVKASLFTTNSEGACNNCQGYGMIWTDLAFMDGVKTICEVCEGRGFKKNVLSYTYRNKSIYDVMTMTVSEARVFFDDVSSFAKIFAALSEVGLDYITLGQTLDSLSGGECQRLKIAMELGESSSIYILDEPTTGLHMSDVAKLISILEQLVDAGNTVIVIEHNVDVIKRADWIIELGPGGGSNGGMVTFTGNPLQLKNASDSATGKYLITEGLI</sequence>
<keyword evidence="5" id="KW-0547">Nucleotide-binding</keyword>
<evidence type="ECO:0000256" key="12">
    <source>
        <dbReference type="ARBA" id="ARBA00023125"/>
    </source>
</evidence>
<dbReference type="Gene3D" id="1.20.1580.10">
    <property type="entry name" value="ABC transporter ATPase like domain"/>
    <property type="match status" value="2"/>
</dbReference>
<dbReference type="EMBL" id="FQVL01000019">
    <property type="protein sequence ID" value="SHF38735.1"/>
    <property type="molecule type" value="Genomic_DNA"/>
</dbReference>
<dbReference type="RefSeq" id="WP_073158176.1">
    <property type="nucleotide sequence ID" value="NZ_FQVL01000019.1"/>
</dbReference>
<keyword evidence="11" id="KW-0267">Excision nuclease</keyword>
<keyword evidence="19" id="KW-1185">Reference proteome</keyword>
<dbReference type="GO" id="GO:0006281">
    <property type="term" value="P:DNA repair"/>
    <property type="evidence" value="ECO:0007669"/>
    <property type="project" value="UniProtKB-KW"/>
</dbReference>
<dbReference type="GO" id="GO:0005524">
    <property type="term" value="F:ATP binding"/>
    <property type="evidence" value="ECO:0007669"/>
    <property type="project" value="UniProtKB-KW"/>
</dbReference>
<keyword evidence="10" id="KW-0067">ATP-binding</keyword>
<evidence type="ECO:0000313" key="19">
    <source>
        <dbReference type="Proteomes" id="UP000184476"/>
    </source>
</evidence>
<dbReference type="SMART" id="SM00382">
    <property type="entry name" value="AAA"/>
    <property type="match status" value="2"/>
</dbReference>
<evidence type="ECO:0000256" key="15">
    <source>
        <dbReference type="ARBA" id="ARBA00039316"/>
    </source>
</evidence>
<organism evidence="18 19">
    <name type="scientific">Seinonella peptonophila</name>
    <dbReference type="NCBI Taxonomy" id="112248"/>
    <lineage>
        <taxon>Bacteria</taxon>
        <taxon>Bacillati</taxon>
        <taxon>Bacillota</taxon>
        <taxon>Bacilli</taxon>
        <taxon>Bacillales</taxon>
        <taxon>Thermoactinomycetaceae</taxon>
        <taxon>Seinonella</taxon>
    </lineage>
</organism>
<gene>
    <name evidence="18" type="ORF">SAMN05444392_11936</name>
</gene>
<keyword evidence="9" id="KW-0862">Zinc</keyword>
<dbReference type="Pfam" id="PF17755">
    <property type="entry name" value="UvrA_DNA-bind"/>
    <property type="match status" value="1"/>
</dbReference>
<keyword evidence="2" id="KW-0963">Cytoplasm</keyword>
<evidence type="ECO:0000256" key="16">
    <source>
        <dbReference type="ARBA" id="ARBA00042156"/>
    </source>
</evidence>
<accession>A0A1M5B8H1</accession>
<comment type="similarity">
    <text evidence="14">Belongs to the ABC transporter superfamily. UvrA family.</text>
</comment>
<keyword evidence="8" id="KW-0863">Zinc-finger</keyword>
<keyword evidence="3" id="KW-0479">Metal-binding</keyword>
<name>A0A1M5B8H1_9BACL</name>
<dbReference type="InterPro" id="IPR003593">
    <property type="entry name" value="AAA+_ATPase"/>
</dbReference>
<evidence type="ECO:0000313" key="18">
    <source>
        <dbReference type="EMBL" id="SHF38735.1"/>
    </source>
</evidence>
<dbReference type="GO" id="GO:0005737">
    <property type="term" value="C:cytoplasm"/>
    <property type="evidence" value="ECO:0007669"/>
    <property type="project" value="UniProtKB-SubCell"/>
</dbReference>
<evidence type="ECO:0000256" key="4">
    <source>
        <dbReference type="ARBA" id="ARBA00022737"/>
    </source>
</evidence>
<evidence type="ECO:0000256" key="3">
    <source>
        <dbReference type="ARBA" id="ARBA00022723"/>
    </source>
</evidence>
<dbReference type="PANTHER" id="PTHR43152">
    <property type="entry name" value="UVRABC SYSTEM PROTEIN A"/>
    <property type="match status" value="1"/>
</dbReference>
<keyword evidence="7" id="KW-0228">DNA excision</keyword>
<dbReference type="GO" id="GO:0003677">
    <property type="term" value="F:DNA binding"/>
    <property type="evidence" value="ECO:0007669"/>
    <property type="project" value="UniProtKB-KW"/>
</dbReference>
<dbReference type="SUPFAM" id="SSF52540">
    <property type="entry name" value="P-loop containing nucleoside triphosphate hydrolases"/>
    <property type="match status" value="2"/>
</dbReference>
<dbReference type="GO" id="GO:0008270">
    <property type="term" value="F:zinc ion binding"/>
    <property type="evidence" value="ECO:0007669"/>
    <property type="project" value="UniProtKB-KW"/>
</dbReference>
<dbReference type="Proteomes" id="UP000184476">
    <property type="component" value="Unassembled WGS sequence"/>
</dbReference>
<dbReference type="OrthoDB" id="9809851at2"/>
<dbReference type="InterPro" id="IPR003439">
    <property type="entry name" value="ABC_transporter-like_ATP-bd"/>
</dbReference>
<protein>
    <recommendedName>
        <fullName evidence="15">UvrABC system protein A</fullName>
    </recommendedName>
    <alternativeName>
        <fullName evidence="16">Excinuclease ABC subunit A</fullName>
    </alternativeName>
</protein>
<evidence type="ECO:0000256" key="8">
    <source>
        <dbReference type="ARBA" id="ARBA00022771"/>
    </source>
</evidence>
<dbReference type="GO" id="GO:0016887">
    <property type="term" value="F:ATP hydrolysis activity"/>
    <property type="evidence" value="ECO:0007669"/>
    <property type="project" value="InterPro"/>
</dbReference>
<evidence type="ECO:0000256" key="13">
    <source>
        <dbReference type="ARBA" id="ARBA00023204"/>
    </source>
</evidence>
<dbReference type="InterPro" id="IPR017871">
    <property type="entry name" value="ABC_transporter-like_CS"/>
</dbReference>
<evidence type="ECO:0000256" key="7">
    <source>
        <dbReference type="ARBA" id="ARBA00022769"/>
    </source>
</evidence>
<dbReference type="PROSITE" id="PS00211">
    <property type="entry name" value="ABC_TRANSPORTER_1"/>
    <property type="match status" value="1"/>
</dbReference>
<dbReference type="Gene3D" id="1.10.8.280">
    <property type="entry name" value="ABC transporter ATPase domain-like"/>
    <property type="match status" value="1"/>
</dbReference>
<dbReference type="STRING" id="112248.SAMN05444392_11936"/>
<dbReference type="AlphaFoldDB" id="A0A1M5B8H1"/>
<dbReference type="GO" id="GO:0004518">
    <property type="term" value="F:nuclease activity"/>
    <property type="evidence" value="ECO:0007669"/>
    <property type="project" value="UniProtKB-KW"/>
</dbReference>
<dbReference type="Gene3D" id="3.40.50.300">
    <property type="entry name" value="P-loop containing nucleotide triphosphate hydrolases"/>
    <property type="match status" value="3"/>
</dbReference>
<evidence type="ECO:0000256" key="9">
    <source>
        <dbReference type="ARBA" id="ARBA00022833"/>
    </source>
</evidence>